<evidence type="ECO:0000256" key="5">
    <source>
        <dbReference type="ARBA" id="ARBA00023186"/>
    </source>
</evidence>
<dbReference type="InterPro" id="IPR015391">
    <property type="entry name" value="SurA_N"/>
</dbReference>
<dbReference type="GO" id="GO:0003755">
    <property type="term" value="F:peptidyl-prolyl cis-trans isomerase activity"/>
    <property type="evidence" value="ECO:0007669"/>
    <property type="project" value="UniProtKB-EC"/>
</dbReference>
<keyword evidence="2 7" id="KW-0677">Repeat</keyword>
<dbReference type="InterPro" id="IPR050280">
    <property type="entry name" value="OMP_Chaperone_SurA"/>
</dbReference>
<protein>
    <recommendedName>
        <fullName evidence="7">Chaperone SurA</fullName>
    </recommendedName>
    <alternativeName>
        <fullName evidence="7">Peptidyl-prolyl cis-trans isomerase SurA</fullName>
        <shortName evidence="7">PPIase SurA</shortName>
        <ecNumber evidence="7">5.2.1.8</ecNumber>
    </alternativeName>
    <alternativeName>
        <fullName evidence="7">Rotamase SurA</fullName>
    </alternativeName>
</protein>
<reference evidence="9 10" key="1">
    <citation type="submission" date="2022-03" db="EMBL/GenBank/DDBJ databases">
        <title>Genomic Encyclopedia of Type Strains, Phase III (KMG-III): the genomes of soil and plant-associated and newly described type strains.</title>
        <authorList>
            <person name="Whitman W."/>
        </authorList>
    </citation>
    <scope>NUCLEOTIDE SEQUENCE [LARGE SCALE GENOMIC DNA]</scope>
    <source>
        <strain evidence="9 10">BSker1</strain>
    </source>
</reference>
<dbReference type="Proteomes" id="UP001523550">
    <property type="component" value="Unassembled WGS sequence"/>
</dbReference>
<dbReference type="SUPFAM" id="SSF54534">
    <property type="entry name" value="FKBP-like"/>
    <property type="match status" value="2"/>
</dbReference>
<organism evidence="9 10">
    <name type="scientific">Natronospira proteinivora</name>
    <dbReference type="NCBI Taxonomy" id="1807133"/>
    <lineage>
        <taxon>Bacteria</taxon>
        <taxon>Pseudomonadati</taxon>
        <taxon>Pseudomonadota</taxon>
        <taxon>Gammaproteobacteria</taxon>
        <taxon>Natronospirales</taxon>
        <taxon>Natronospiraceae</taxon>
        <taxon>Natronospira</taxon>
    </lineage>
</organism>
<dbReference type="RefSeq" id="WP_253447241.1">
    <property type="nucleotide sequence ID" value="NZ_JALJYF010000001.1"/>
</dbReference>
<dbReference type="InterPro" id="IPR000297">
    <property type="entry name" value="PPIase_PpiC"/>
</dbReference>
<evidence type="ECO:0000259" key="8">
    <source>
        <dbReference type="PROSITE" id="PS50198"/>
    </source>
</evidence>
<evidence type="ECO:0000313" key="9">
    <source>
        <dbReference type="EMBL" id="MCP1727390.1"/>
    </source>
</evidence>
<evidence type="ECO:0000256" key="6">
    <source>
        <dbReference type="ARBA" id="ARBA00023235"/>
    </source>
</evidence>
<dbReference type="InterPro" id="IPR027304">
    <property type="entry name" value="Trigger_fact/SurA_dom_sf"/>
</dbReference>
<keyword evidence="4 7" id="KW-0697">Rotamase</keyword>
<accession>A0ABT1G906</accession>
<keyword evidence="3 7" id="KW-0574">Periplasm</keyword>
<dbReference type="InterPro" id="IPR023034">
    <property type="entry name" value="PPIase_SurA"/>
</dbReference>
<proteinExistence type="inferred from homology"/>
<dbReference type="EMBL" id="JALJYF010000001">
    <property type="protein sequence ID" value="MCP1727390.1"/>
    <property type="molecule type" value="Genomic_DNA"/>
</dbReference>
<dbReference type="PANTHER" id="PTHR47637:SF1">
    <property type="entry name" value="CHAPERONE SURA"/>
    <property type="match status" value="1"/>
</dbReference>
<gene>
    <name evidence="7" type="primary">surA</name>
    <name evidence="9" type="ORF">J2T60_001355</name>
</gene>
<dbReference type="HAMAP" id="MF_01183">
    <property type="entry name" value="Chaperone_SurA"/>
    <property type="match status" value="1"/>
</dbReference>
<feature type="domain" description="PpiC" evidence="8">
    <location>
        <begin position="172"/>
        <end position="273"/>
    </location>
</feature>
<evidence type="ECO:0000256" key="3">
    <source>
        <dbReference type="ARBA" id="ARBA00022764"/>
    </source>
</evidence>
<dbReference type="PROSITE" id="PS50198">
    <property type="entry name" value="PPIC_PPIASE_2"/>
    <property type="match status" value="2"/>
</dbReference>
<dbReference type="InterPro" id="IPR046357">
    <property type="entry name" value="PPIase_dom_sf"/>
</dbReference>
<comment type="subcellular location">
    <subcellularLocation>
        <location evidence="7">Periplasm</location>
    </subcellularLocation>
    <text evidence="7">Is capable of associating with the outer membrane.</text>
</comment>
<evidence type="ECO:0000256" key="2">
    <source>
        <dbReference type="ARBA" id="ARBA00022737"/>
    </source>
</evidence>
<name>A0ABT1G906_9GAMM</name>
<sequence precursor="true">MKHQIIIGTALLLALAVTSLAANTPLDRIVAVVDDEVILDSELQERIESLRVRMGDQGTQLPPEQDLRQQMLEQMINEEVQLQRARRAGLRVSDDEVNQALARIASQNDVTLAQLPDMLASEGIEYGSFREEIRRELIQQQVQQRMLFREVTVSEREVQEFLAEAEAQGDLDAEYQVFHIMIAADSEGDAEETRQARERAQDIRRQLDDGADFAELAIAHSDSRTALEGGDMGWRSGPELPSVFAEQVVDMGEGDIAGPLRTSSGYHLIKLNEARRGDAVMVPERRARHILLSPSEVRLPEAARLKLVELRQRIEDGEDFADLAREYSEDPGSSARGGNLGWQSRGSFAPTFEQALDGLQPGEISEPIETRFGWHIVELMETREQDRTLDARRNQAQQMIRARKAEERMDTWLQQLRDESYIEIRLDG</sequence>
<feature type="signal peptide" evidence="7">
    <location>
        <begin position="1"/>
        <end position="21"/>
    </location>
</feature>
<evidence type="ECO:0000256" key="4">
    <source>
        <dbReference type="ARBA" id="ARBA00023110"/>
    </source>
</evidence>
<dbReference type="PROSITE" id="PS01096">
    <property type="entry name" value="PPIC_PPIASE_1"/>
    <property type="match status" value="1"/>
</dbReference>
<comment type="catalytic activity">
    <reaction evidence="7">
        <text>[protein]-peptidylproline (omega=180) = [protein]-peptidylproline (omega=0)</text>
        <dbReference type="Rhea" id="RHEA:16237"/>
        <dbReference type="Rhea" id="RHEA-COMP:10747"/>
        <dbReference type="Rhea" id="RHEA-COMP:10748"/>
        <dbReference type="ChEBI" id="CHEBI:83833"/>
        <dbReference type="ChEBI" id="CHEBI:83834"/>
        <dbReference type="EC" id="5.2.1.8"/>
    </reaction>
</comment>
<keyword evidence="6 7" id="KW-0413">Isomerase</keyword>
<dbReference type="Pfam" id="PF00639">
    <property type="entry name" value="Rotamase"/>
    <property type="match status" value="2"/>
</dbReference>
<dbReference type="SUPFAM" id="SSF109998">
    <property type="entry name" value="Triger factor/SurA peptide-binding domain-like"/>
    <property type="match status" value="1"/>
</dbReference>
<dbReference type="Gene3D" id="1.10.4030.10">
    <property type="entry name" value="Porin chaperone SurA, peptide-binding domain"/>
    <property type="match status" value="1"/>
</dbReference>
<keyword evidence="1 7" id="KW-0732">Signal</keyword>
<evidence type="ECO:0000256" key="7">
    <source>
        <dbReference type="HAMAP-Rule" id="MF_01183"/>
    </source>
</evidence>
<evidence type="ECO:0000313" key="10">
    <source>
        <dbReference type="Proteomes" id="UP001523550"/>
    </source>
</evidence>
<dbReference type="PANTHER" id="PTHR47637">
    <property type="entry name" value="CHAPERONE SURA"/>
    <property type="match status" value="1"/>
</dbReference>
<feature type="domain" description="PpiC" evidence="8">
    <location>
        <begin position="282"/>
        <end position="381"/>
    </location>
</feature>
<dbReference type="Pfam" id="PF09312">
    <property type="entry name" value="SurA_N"/>
    <property type="match status" value="1"/>
</dbReference>
<comment type="domain">
    <text evidence="7">The PPIase activity resides only in the second parvulin domain. The N-terminal region and the C-terminal tail are necessary and sufficient for the chaperone activity of SurA. The PPIase activity is dispensable for SurA to function as a chaperone. The N-terminal region and the C-terminal tail are also required for porin recognition.</text>
</comment>
<dbReference type="EC" id="5.2.1.8" evidence="7"/>
<comment type="caution">
    <text evidence="9">The sequence shown here is derived from an EMBL/GenBank/DDBJ whole genome shotgun (WGS) entry which is preliminary data.</text>
</comment>
<keyword evidence="10" id="KW-1185">Reference proteome</keyword>
<evidence type="ECO:0000256" key="1">
    <source>
        <dbReference type="ARBA" id="ARBA00022729"/>
    </source>
</evidence>
<feature type="chain" id="PRO_5044908901" description="Chaperone SurA" evidence="7">
    <location>
        <begin position="22"/>
        <end position="428"/>
    </location>
</feature>
<dbReference type="Gene3D" id="3.10.50.40">
    <property type="match status" value="2"/>
</dbReference>
<keyword evidence="5 7" id="KW-0143">Chaperone</keyword>
<dbReference type="InterPro" id="IPR023058">
    <property type="entry name" value="PPIase_PpiC_CS"/>
</dbReference>
<comment type="function">
    <text evidence="7">Chaperone involved in the correct folding and assembly of outer membrane proteins. Recognizes specific patterns of aromatic residues and the orientation of their side chains, which are found more frequently in integral outer membrane proteins. May act in both early periplasmic and late outer membrane-associated steps of protein maturation.</text>
</comment>